<name>A0AAD6XT45_9AGAR</name>
<sequence>MADQPRDSQLAALQRELQLLRAENERLRQDNMTLAGVATDVFSLEVQERKINRESLEVTHSLLTVKQEIIEIIDDNEVLVPLPALHPIQPLNNVAQLQPPTGGRSSIKREIYEIPDDDADIALPVLGTFASPAPAILDESKCRQNSEGKIGVPLKRQRSFSKRSHGDHEQSLESPDDGESRDLVSIHRVSRTPTESSPSRGLQSHVEHPTLPQKRKRLGLSPTDGLVSSVQQPPAARLISSSAPLLSKGTQASTTMAFNPQRQPPKRPKPAQKEGKPRIKADPVDLPPDVISAYLDDAVPLEIKPPPTGIPSFQRPALNKRFGGGGVKCVITFTKAPLTGRLAVFANPDMNPYLPHSAGAPGLLFSVSLEMTRGGPKAAFSRISHKTPISWAYLGEYTIEVVGKLTPQQFDAQSPAFRDAWAEKITVKKSGDYRAMRARIGLRRAGLAVSDTGAENIRRGSGMPITKDDVLLAFRRGEEAINVVRMTCLTYDRAFVEVLREALTPDRADSDSDSDTPPRTRALGRKRNLPPRKMESYNWDESLSDLTESE</sequence>
<feature type="domain" description="DUF6697" evidence="2">
    <location>
        <begin position="313"/>
        <end position="501"/>
    </location>
</feature>
<proteinExistence type="predicted"/>
<protein>
    <recommendedName>
        <fullName evidence="2">DUF6697 domain-containing protein</fullName>
    </recommendedName>
</protein>
<evidence type="ECO:0000256" key="1">
    <source>
        <dbReference type="SAM" id="MobiDB-lite"/>
    </source>
</evidence>
<accession>A0AAD6XT45</accession>
<comment type="caution">
    <text evidence="3">The sequence shown here is derived from an EMBL/GenBank/DDBJ whole genome shotgun (WGS) entry which is preliminary data.</text>
</comment>
<dbReference type="Proteomes" id="UP001222325">
    <property type="component" value="Unassembled WGS sequence"/>
</dbReference>
<dbReference type="AlphaFoldDB" id="A0AAD6XT45"/>
<evidence type="ECO:0000259" key="2">
    <source>
        <dbReference type="Pfam" id="PF20411"/>
    </source>
</evidence>
<keyword evidence="4" id="KW-1185">Reference proteome</keyword>
<evidence type="ECO:0000313" key="3">
    <source>
        <dbReference type="EMBL" id="KAJ7093402.1"/>
    </source>
</evidence>
<feature type="compositionally biased region" description="Polar residues" evidence="1">
    <location>
        <begin position="239"/>
        <end position="258"/>
    </location>
</feature>
<feature type="compositionally biased region" description="Polar residues" evidence="1">
    <location>
        <begin position="539"/>
        <end position="550"/>
    </location>
</feature>
<reference evidence="3" key="1">
    <citation type="submission" date="2023-03" db="EMBL/GenBank/DDBJ databases">
        <title>Massive genome expansion in bonnet fungi (Mycena s.s.) driven by repeated elements and novel gene families across ecological guilds.</title>
        <authorList>
            <consortium name="Lawrence Berkeley National Laboratory"/>
            <person name="Harder C.B."/>
            <person name="Miyauchi S."/>
            <person name="Viragh M."/>
            <person name="Kuo A."/>
            <person name="Thoen E."/>
            <person name="Andreopoulos B."/>
            <person name="Lu D."/>
            <person name="Skrede I."/>
            <person name="Drula E."/>
            <person name="Henrissat B."/>
            <person name="Morin E."/>
            <person name="Kohler A."/>
            <person name="Barry K."/>
            <person name="LaButti K."/>
            <person name="Morin E."/>
            <person name="Salamov A."/>
            <person name="Lipzen A."/>
            <person name="Mereny Z."/>
            <person name="Hegedus B."/>
            <person name="Baldrian P."/>
            <person name="Stursova M."/>
            <person name="Weitz H."/>
            <person name="Taylor A."/>
            <person name="Grigoriev I.V."/>
            <person name="Nagy L.G."/>
            <person name="Martin F."/>
            <person name="Kauserud H."/>
        </authorList>
    </citation>
    <scope>NUCLEOTIDE SEQUENCE</scope>
    <source>
        <strain evidence="3">CBHHK173m</strain>
    </source>
</reference>
<feature type="compositionally biased region" description="Basic and acidic residues" evidence="1">
    <location>
        <begin position="271"/>
        <end position="283"/>
    </location>
</feature>
<gene>
    <name evidence="3" type="ORF">B0H15DRAFT_1020792</name>
</gene>
<dbReference type="InterPro" id="IPR046520">
    <property type="entry name" value="DUF6697"/>
</dbReference>
<dbReference type="EMBL" id="JARJCN010000016">
    <property type="protein sequence ID" value="KAJ7093402.1"/>
    <property type="molecule type" value="Genomic_DNA"/>
</dbReference>
<dbReference type="Pfam" id="PF20411">
    <property type="entry name" value="DUF6697"/>
    <property type="match status" value="1"/>
</dbReference>
<feature type="region of interest" description="Disordered" evidence="1">
    <location>
        <begin position="140"/>
        <end position="283"/>
    </location>
</feature>
<feature type="compositionally biased region" description="Polar residues" evidence="1">
    <location>
        <begin position="191"/>
        <end position="202"/>
    </location>
</feature>
<organism evidence="3 4">
    <name type="scientific">Mycena belliarum</name>
    <dbReference type="NCBI Taxonomy" id="1033014"/>
    <lineage>
        <taxon>Eukaryota</taxon>
        <taxon>Fungi</taxon>
        <taxon>Dikarya</taxon>
        <taxon>Basidiomycota</taxon>
        <taxon>Agaricomycotina</taxon>
        <taxon>Agaricomycetes</taxon>
        <taxon>Agaricomycetidae</taxon>
        <taxon>Agaricales</taxon>
        <taxon>Marasmiineae</taxon>
        <taxon>Mycenaceae</taxon>
        <taxon>Mycena</taxon>
    </lineage>
</organism>
<evidence type="ECO:0000313" key="4">
    <source>
        <dbReference type="Proteomes" id="UP001222325"/>
    </source>
</evidence>
<feature type="region of interest" description="Disordered" evidence="1">
    <location>
        <begin position="505"/>
        <end position="550"/>
    </location>
</feature>